<dbReference type="InterPro" id="IPR021698">
    <property type="entry name" value="DUF3280"/>
</dbReference>
<keyword evidence="3" id="KW-1185">Reference proteome</keyword>
<organism evidence="2 3">
    <name type="scientific">Methylomonas paludis</name>
    <dbReference type="NCBI Taxonomy" id="1173101"/>
    <lineage>
        <taxon>Bacteria</taxon>
        <taxon>Pseudomonadati</taxon>
        <taxon>Pseudomonadota</taxon>
        <taxon>Gammaproteobacteria</taxon>
        <taxon>Methylococcales</taxon>
        <taxon>Methylococcaceae</taxon>
        <taxon>Methylomonas</taxon>
    </lineage>
</organism>
<reference evidence="2" key="1">
    <citation type="submission" date="2021-04" db="EMBL/GenBank/DDBJ databases">
        <title>Draft genome sequence data of methanotrophic Methylovulum sp. strain S1L and Methylomonas sp. strain S2AM isolated from boreal lake water columns.</title>
        <authorList>
            <person name="Rissanen A.J."/>
            <person name="Mangayil R."/>
            <person name="Svenning M.M."/>
            <person name="Khanongnuch R."/>
        </authorList>
    </citation>
    <scope>NUCLEOTIDE SEQUENCE</scope>
    <source>
        <strain evidence="2">S2AM</strain>
    </source>
</reference>
<dbReference type="KEGG" id="mpad:KEF85_11515"/>
<dbReference type="EMBL" id="CP073754">
    <property type="protein sequence ID" value="QWF69979.1"/>
    <property type="molecule type" value="Genomic_DNA"/>
</dbReference>
<dbReference type="RefSeq" id="WP_215580705.1">
    <property type="nucleotide sequence ID" value="NZ_CP073754.1"/>
</dbReference>
<sequence length="178" mass="19314">MSLDQLILLLCLSLTNFSVAAATRIAILDFELKDLTLAPGIPAELSRTASIRPLLEHELGSAGYQLVNIPSAAQQTAQNGGVGYLFDHPDVAGQLGKQFGADYVLVGRLHKPSFLFAYLLGNLVRVNNGKLIGKLITESKGNDQQLTQKAVETMTVKIDQVLDRRYTPPVPAQHHPSD</sequence>
<dbReference type="Pfam" id="PF11684">
    <property type="entry name" value="DUF3280"/>
    <property type="match status" value="1"/>
</dbReference>
<evidence type="ECO:0000313" key="3">
    <source>
        <dbReference type="Proteomes" id="UP000676649"/>
    </source>
</evidence>
<protein>
    <submittedName>
        <fullName evidence="2">DUF2380 domain-containing protein</fullName>
    </submittedName>
</protein>
<accession>A0A975R989</accession>
<proteinExistence type="predicted"/>
<name>A0A975R989_9GAMM</name>
<dbReference type="AlphaFoldDB" id="A0A975R989"/>
<dbReference type="Proteomes" id="UP000676649">
    <property type="component" value="Chromosome"/>
</dbReference>
<feature type="signal peptide" evidence="1">
    <location>
        <begin position="1"/>
        <end position="20"/>
    </location>
</feature>
<evidence type="ECO:0000256" key="1">
    <source>
        <dbReference type="SAM" id="SignalP"/>
    </source>
</evidence>
<feature type="chain" id="PRO_5037584451" evidence="1">
    <location>
        <begin position="21"/>
        <end position="178"/>
    </location>
</feature>
<gene>
    <name evidence="2" type="ORF">KEF85_11515</name>
</gene>
<evidence type="ECO:0000313" key="2">
    <source>
        <dbReference type="EMBL" id="QWF69979.1"/>
    </source>
</evidence>
<keyword evidence="1" id="KW-0732">Signal</keyword>